<dbReference type="EMBL" id="ACBX02000022">
    <property type="protein sequence ID" value="EFB34956.1"/>
    <property type="molecule type" value="Genomic_DNA"/>
</dbReference>
<keyword evidence="1" id="KW-0812">Transmembrane</keyword>
<feature type="transmembrane region" description="Helical" evidence="1">
    <location>
        <begin position="32"/>
        <end position="49"/>
    </location>
</feature>
<keyword evidence="1" id="KW-1133">Transmembrane helix</keyword>
<sequence>MGIGYFVRYMPYFIIGYYIYFILERDIIKKKVASYTAIACSLLFALEYVLDNNKFILAGLSLLLIICITILSKQNETQLVGRKRILKLDKYAMGIYIIHHIIILETNNSTLGQQSMEHYILYPIVLFIMSLGISWLITYILQKSKLGNIIIGS</sequence>
<feature type="transmembrane region" description="Helical" evidence="1">
    <location>
        <begin position="119"/>
        <end position="141"/>
    </location>
</feature>
<dbReference type="InterPro" id="IPR002656">
    <property type="entry name" value="Acyl_transf_3_dom"/>
</dbReference>
<dbReference type="PaxDb" id="537011-PREVCOP_05536"/>
<feature type="domain" description="Acyltransferase 3" evidence="2">
    <location>
        <begin position="5"/>
        <end position="138"/>
    </location>
</feature>
<dbReference type="GO" id="GO:0016747">
    <property type="term" value="F:acyltransferase activity, transferring groups other than amino-acyl groups"/>
    <property type="evidence" value="ECO:0007669"/>
    <property type="project" value="InterPro"/>
</dbReference>
<dbReference type="HOGENOM" id="CLU_1711588_0_0_10"/>
<feature type="transmembrane region" description="Helical" evidence="1">
    <location>
        <begin position="6"/>
        <end position="23"/>
    </location>
</feature>
<dbReference type="AlphaFoldDB" id="D1PE88"/>
<dbReference type="Proteomes" id="UP000004477">
    <property type="component" value="Unassembled WGS sequence"/>
</dbReference>
<evidence type="ECO:0000313" key="3">
    <source>
        <dbReference type="EMBL" id="EFB34956.1"/>
    </source>
</evidence>
<name>D1PE88_9BACT</name>
<keyword evidence="1" id="KW-0472">Membrane</keyword>
<feature type="transmembrane region" description="Helical" evidence="1">
    <location>
        <begin position="55"/>
        <end position="71"/>
    </location>
</feature>
<feature type="transmembrane region" description="Helical" evidence="1">
    <location>
        <begin position="91"/>
        <end position="107"/>
    </location>
</feature>
<keyword evidence="4" id="KW-1185">Reference proteome</keyword>
<protein>
    <recommendedName>
        <fullName evidence="2">Acyltransferase 3 domain-containing protein</fullName>
    </recommendedName>
</protein>
<accession>D1PE88</accession>
<evidence type="ECO:0000259" key="2">
    <source>
        <dbReference type="Pfam" id="PF01757"/>
    </source>
</evidence>
<evidence type="ECO:0000256" key="1">
    <source>
        <dbReference type="SAM" id="Phobius"/>
    </source>
</evidence>
<dbReference type="Pfam" id="PF01757">
    <property type="entry name" value="Acyl_transf_3"/>
    <property type="match status" value="1"/>
</dbReference>
<evidence type="ECO:0000313" key="4">
    <source>
        <dbReference type="Proteomes" id="UP000004477"/>
    </source>
</evidence>
<reference evidence="3" key="1">
    <citation type="submission" date="2009-11" db="EMBL/GenBank/DDBJ databases">
        <authorList>
            <person name="Weinstock G."/>
            <person name="Sodergren E."/>
            <person name="Clifton S."/>
            <person name="Fulton L."/>
            <person name="Fulton B."/>
            <person name="Courtney L."/>
            <person name="Fronick C."/>
            <person name="Harrison M."/>
            <person name="Strong C."/>
            <person name="Farmer C."/>
            <person name="Delahaunty K."/>
            <person name="Markovic C."/>
            <person name="Hall O."/>
            <person name="Minx P."/>
            <person name="Tomlinson C."/>
            <person name="Mitreva M."/>
            <person name="Nelson J."/>
            <person name="Hou S."/>
            <person name="Wollam A."/>
            <person name="Pepin K.H."/>
            <person name="Johnson M."/>
            <person name="Bhonagiri V."/>
            <person name="Nash W.E."/>
            <person name="Warren W."/>
            <person name="Chinwalla A."/>
            <person name="Mardis E.R."/>
            <person name="Wilson R.K."/>
        </authorList>
    </citation>
    <scope>NUCLEOTIDE SEQUENCE [LARGE SCALE GENOMIC DNA]</scope>
    <source>
        <strain evidence="3">DSM 18205</strain>
    </source>
</reference>
<comment type="caution">
    <text evidence="3">The sequence shown here is derived from an EMBL/GenBank/DDBJ whole genome shotgun (WGS) entry which is preliminary data.</text>
</comment>
<dbReference type="STRING" id="537011.PREVCOP_05536"/>
<organism evidence="3 4">
    <name type="scientific">Segatella copri DSM 18205</name>
    <dbReference type="NCBI Taxonomy" id="537011"/>
    <lineage>
        <taxon>Bacteria</taxon>
        <taxon>Pseudomonadati</taxon>
        <taxon>Bacteroidota</taxon>
        <taxon>Bacteroidia</taxon>
        <taxon>Bacteroidales</taxon>
        <taxon>Prevotellaceae</taxon>
        <taxon>Segatella</taxon>
    </lineage>
</organism>
<gene>
    <name evidence="3" type="ORF">PREVCOP_05536</name>
</gene>
<proteinExistence type="predicted"/>